<dbReference type="Gene3D" id="3.30.420.10">
    <property type="entry name" value="Ribonuclease H-like superfamily/Ribonuclease H"/>
    <property type="match status" value="1"/>
</dbReference>
<proteinExistence type="predicted"/>
<dbReference type="Proteomes" id="UP000225965">
    <property type="component" value="Segment"/>
</dbReference>
<dbReference type="GO" id="GO:0003676">
    <property type="term" value="F:nucleic acid binding"/>
    <property type="evidence" value="ECO:0007669"/>
    <property type="project" value="InterPro"/>
</dbReference>
<protein>
    <submittedName>
        <fullName evidence="1">DnaQ-like DNA polymerase III subunit</fullName>
    </submittedName>
</protein>
<dbReference type="InterPro" id="IPR012337">
    <property type="entry name" value="RNaseH-like_sf"/>
</dbReference>
<dbReference type="RefSeq" id="YP_010013996.1">
    <property type="nucleotide sequence ID" value="NC_053515.1"/>
</dbReference>
<accession>A0A1L6BYM8</accession>
<dbReference type="InterPro" id="IPR036397">
    <property type="entry name" value="RNaseH_sf"/>
</dbReference>
<sequence>MSAKILVLDIERQSALVDGVWEGKQFSTWVDPSRVIEPARTICFAYQWLHEGKTRFVSEWDGGFQQDNQAHTPGGGHQLMIQKARDLFDEADYIVGFNSKNFDVKYLRADMWMYNLLQPAPHTDIDLMQQATKNFKLYAKSMKYLAKVKAMEGKEQTEKGLWRKLRFADGDVLRRAQRSMKKYNMRDVDQTIEIFEDMRGWLSGMNLGLYENGLGPFCPNCASEDIQYRGWAGNRTYKYRRFQCNKCGKWGRDSKSFESISALGIA</sequence>
<evidence type="ECO:0000313" key="2">
    <source>
        <dbReference type="Proteomes" id="UP000225965"/>
    </source>
</evidence>
<organism evidence="1 2">
    <name type="scientific">Mycobacterium phage MrMagoo</name>
    <dbReference type="NCBI Taxonomy" id="1927020"/>
    <lineage>
        <taxon>Viruses</taxon>
        <taxon>Duplodnaviria</taxon>
        <taxon>Heunggongvirae</taxon>
        <taxon>Uroviricota</taxon>
        <taxon>Caudoviricetes</taxon>
        <taxon>Vilmaviridae</taxon>
        <taxon>Mclasvirinae</taxon>
        <taxon>Reyvirus</taxon>
        <taxon>Reyvirus mrmagoo</taxon>
    </lineage>
</organism>
<dbReference type="KEGG" id="vg:63210653"/>
<name>A0A1L6BYM8_9CAUD</name>
<evidence type="ECO:0000313" key="1">
    <source>
        <dbReference type="EMBL" id="APQ42193.1"/>
    </source>
</evidence>
<dbReference type="GeneID" id="63210653"/>
<gene>
    <name evidence="1" type="primary">90</name>
    <name evidence="1" type="ORF">PBI_MRMAGOO_90</name>
</gene>
<keyword evidence="2" id="KW-1185">Reference proteome</keyword>
<reference evidence="1 2" key="1">
    <citation type="submission" date="2016-11" db="EMBL/GenBank/DDBJ databases">
        <authorList>
            <person name="Brown T."/>
            <person name="Davidson K."/>
            <person name="Doll Z."/>
            <person name="Jansson R."/>
            <person name="Janyszek T."/>
            <person name="Lwin C."/>
            <person name="Patil S."/>
            <person name="Piper J."/>
            <person name="Rajendiran N."/>
            <person name="Rittenhouse N.L."/>
            <person name="Younker T.P."/>
            <person name="Zhang J."/>
            <person name="Garlena R.A."/>
            <person name="Russell D.A."/>
            <person name="Pope W.H."/>
            <person name="Jacobs-Sera D."/>
            <person name="Hatfull G.F."/>
        </authorList>
    </citation>
    <scope>NUCLEOTIDE SEQUENCE [LARGE SCALE GENOMIC DNA]</scope>
</reference>
<dbReference type="EMBL" id="KY223999">
    <property type="protein sequence ID" value="APQ42193.1"/>
    <property type="molecule type" value="Genomic_DNA"/>
</dbReference>
<dbReference type="SUPFAM" id="SSF53098">
    <property type="entry name" value="Ribonuclease H-like"/>
    <property type="match status" value="1"/>
</dbReference>